<keyword evidence="2" id="KW-1185">Reference proteome</keyword>
<accession>A0A4U5LU65</accession>
<organism evidence="1 2">
    <name type="scientific">Steinernema carpocapsae</name>
    <name type="common">Entomopathogenic nematode</name>
    <dbReference type="NCBI Taxonomy" id="34508"/>
    <lineage>
        <taxon>Eukaryota</taxon>
        <taxon>Metazoa</taxon>
        <taxon>Ecdysozoa</taxon>
        <taxon>Nematoda</taxon>
        <taxon>Chromadorea</taxon>
        <taxon>Rhabditida</taxon>
        <taxon>Tylenchina</taxon>
        <taxon>Panagrolaimomorpha</taxon>
        <taxon>Strongyloidoidea</taxon>
        <taxon>Steinernematidae</taxon>
        <taxon>Steinernema</taxon>
    </lineage>
</organism>
<evidence type="ECO:0000313" key="2">
    <source>
        <dbReference type="Proteomes" id="UP000298663"/>
    </source>
</evidence>
<reference evidence="1 2" key="2">
    <citation type="journal article" date="2019" name="G3 (Bethesda)">
        <title>Hybrid Assembly of the Genome of the Entomopathogenic Nematode Steinernema carpocapsae Identifies the X-Chromosome.</title>
        <authorList>
            <person name="Serra L."/>
            <person name="Macchietto M."/>
            <person name="Macias-Munoz A."/>
            <person name="McGill C.J."/>
            <person name="Rodriguez I.M."/>
            <person name="Rodriguez B."/>
            <person name="Murad R."/>
            <person name="Mortazavi A."/>
        </authorList>
    </citation>
    <scope>NUCLEOTIDE SEQUENCE [LARGE SCALE GENOMIC DNA]</scope>
    <source>
        <strain evidence="1 2">ALL</strain>
    </source>
</reference>
<sequence>MNFLGEAIGAATQCVEGHAGCGFRKRGLIHNFSVRQQPRRLVDAGGNSETFTITTNGREETLDEKFLWLGECHCKQRFDQECARFTCLLWIGFIGVALDGGRPLFLRIIGWRGFA</sequence>
<name>A0A4U5LU65_STECR</name>
<comment type="caution">
    <text evidence="1">The sequence shown here is derived from an EMBL/GenBank/DDBJ whole genome shotgun (WGS) entry which is preliminary data.</text>
</comment>
<gene>
    <name evidence="1" type="ORF">L596_029273</name>
</gene>
<reference evidence="1 2" key="1">
    <citation type="journal article" date="2015" name="Genome Biol.">
        <title>Comparative genomics of Steinernema reveals deeply conserved gene regulatory networks.</title>
        <authorList>
            <person name="Dillman A.R."/>
            <person name="Macchietto M."/>
            <person name="Porter C.F."/>
            <person name="Rogers A."/>
            <person name="Williams B."/>
            <person name="Antoshechkin I."/>
            <person name="Lee M.M."/>
            <person name="Goodwin Z."/>
            <person name="Lu X."/>
            <person name="Lewis E.E."/>
            <person name="Goodrich-Blair H."/>
            <person name="Stock S.P."/>
            <person name="Adams B.J."/>
            <person name="Sternberg P.W."/>
            <person name="Mortazavi A."/>
        </authorList>
    </citation>
    <scope>NUCLEOTIDE SEQUENCE [LARGE SCALE GENOMIC DNA]</scope>
    <source>
        <strain evidence="1 2">ALL</strain>
    </source>
</reference>
<dbReference type="AlphaFoldDB" id="A0A4U5LU65"/>
<proteinExistence type="predicted"/>
<dbReference type="Proteomes" id="UP000298663">
    <property type="component" value="Unassembled WGS sequence"/>
</dbReference>
<dbReference type="EMBL" id="AZBU02000012">
    <property type="protein sequence ID" value="TKR59632.1"/>
    <property type="molecule type" value="Genomic_DNA"/>
</dbReference>
<evidence type="ECO:0000313" key="1">
    <source>
        <dbReference type="EMBL" id="TKR59632.1"/>
    </source>
</evidence>
<protein>
    <submittedName>
        <fullName evidence="1">Uncharacterized protein</fullName>
    </submittedName>
</protein>